<dbReference type="SUPFAM" id="SSF55729">
    <property type="entry name" value="Acyl-CoA N-acyltransferases (Nat)"/>
    <property type="match status" value="1"/>
</dbReference>
<evidence type="ECO:0000313" key="3">
    <source>
        <dbReference type="Proteomes" id="UP000241960"/>
    </source>
</evidence>
<proteinExistence type="predicted"/>
<dbReference type="Gene3D" id="3.40.630.30">
    <property type="match status" value="1"/>
</dbReference>
<evidence type="ECO:0000313" key="2">
    <source>
        <dbReference type="EMBL" id="PTI74719.1"/>
    </source>
</evidence>
<dbReference type="AlphaFoldDB" id="A0A9Q6HMW8"/>
<feature type="domain" description="N-acetyltransferase" evidence="1">
    <location>
        <begin position="16"/>
        <end position="178"/>
    </location>
</feature>
<reference evidence="2 3" key="1">
    <citation type="journal article" date="2016" name="Front. Microbiol.">
        <title>Comprehensive Phylogenetic Analysis of Bovine Non-aureus Staphylococci Species Based on Whole-Genome Sequencing.</title>
        <authorList>
            <person name="Naushad S."/>
            <person name="Barkema H.W."/>
            <person name="Luby C."/>
            <person name="Condas L.A."/>
            <person name="Nobrega D.B."/>
            <person name="Carson D.A."/>
            <person name="De Buck J."/>
        </authorList>
    </citation>
    <scope>NUCLEOTIDE SEQUENCE [LARGE SCALE GENOMIC DNA]</scope>
    <source>
        <strain evidence="2 3">SNUC 1231</strain>
    </source>
</reference>
<name>A0A9Q6HMW8_9STAP</name>
<dbReference type="InterPro" id="IPR000182">
    <property type="entry name" value="GNAT_dom"/>
</dbReference>
<sequence length="178" mass="20940">MQLIRMCAKMLESKRLTISKPKLSFAEELYRIHSNKLATRYTPKRRHKSIDDTKKMLKEWEQYWNSNSYGYFIFIEKESTNVIGSGGAKKMEFANKEYFNLYYRLDPKATGNGYAIEAMVKILNWLHYEIDNTLPFVIRTDKSNLASINLAHKLGFQKDANFDNFTDEGDVFFFKNLS</sequence>
<dbReference type="PANTHER" id="PTHR43792:SF13">
    <property type="entry name" value="ACETYLTRANSFERASE"/>
    <property type="match status" value="1"/>
</dbReference>
<dbReference type="InterPro" id="IPR051531">
    <property type="entry name" value="N-acetyltransferase"/>
</dbReference>
<gene>
    <name evidence="2" type="ORF">BU058_09870</name>
</gene>
<dbReference type="Proteomes" id="UP000241960">
    <property type="component" value="Unassembled WGS sequence"/>
</dbReference>
<dbReference type="InterPro" id="IPR016181">
    <property type="entry name" value="Acyl_CoA_acyltransferase"/>
</dbReference>
<accession>A0A9Q6HMW8</accession>
<protein>
    <submittedName>
        <fullName evidence="2">N-acetyltransferase</fullName>
    </submittedName>
</protein>
<dbReference type="PANTHER" id="PTHR43792">
    <property type="entry name" value="GNAT FAMILY, PUTATIVE (AFU_ORTHOLOGUE AFUA_3G00765)-RELATED-RELATED"/>
    <property type="match status" value="1"/>
</dbReference>
<evidence type="ECO:0000259" key="1">
    <source>
        <dbReference type="PROSITE" id="PS51186"/>
    </source>
</evidence>
<dbReference type="GO" id="GO:0016747">
    <property type="term" value="F:acyltransferase activity, transferring groups other than amino-acyl groups"/>
    <property type="evidence" value="ECO:0007669"/>
    <property type="project" value="InterPro"/>
</dbReference>
<dbReference type="Pfam" id="PF13302">
    <property type="entry name" value="Acetyltransf_3"/>
    <property type="match status" value="1"/>
</dbReference>
<dbReference type="PROSITE" id="PS51186">
    <property type="entry name" value="GNAT"/>
    <property type="match status" value="1"/>
</dbReference>
<comment type="caution">
    <text evidence="2">The sequence shown here is derived from an EMBL/GenBank/DDBJ whole genome shotgun (WGS) entry which is preliminary data.</text>
</comment>
<organism evidence="2 3">
    <name type="scientific">Staphylococcus succinus</name>
    <dbReference type="NCBI Taxonomy" id="61015"/>
    <lineage>
        <taxon>Bacteria</taxon>
        <taxon>Bacillati</taxon>
        <taxon>Bacillota</taxon>
        <taxon>Bacilli</taxon>
        <taxon>Bacillales</taxon>
        <taxon>Staphylococcaceae</taxon>
        <taxon>Staphylococcus</taxon>
    </lineage>
</organism>
<dbReference type="EMBL" id="PZFQ01000034">
    <property type="protein sequence ID" value="PTI74719.1"/>
    <property type="molecule type" value="Genomic_DNA"/>
</dbReference>